<dbReference type="EC" id="2.3.-.-" evidence="9"/>
<dbReference type="PIRSF" id="PIRSF500217">
    <property type="entry name" value="AlgI"/>
    <property type="match status" value="1"/>
</dbReference>
<feature type="transmembrane region" description="Helical" evidence="8">
    <location>
        <begin position="310"/>
        <end position="327"/>
    </location>
</feature>
<dbReference type="InterPro" id="IPR024194">
    <property type="entry name" value="Ac/AlaTfrase_AlgI/DltB"/>
</dbReference>
<name>A0ABU3DUP7_9FLAO</name>
<evidence type="ECO:0000313" key="10">
    <source>
        <dbReference type="Proteomes" id="UP001253848"/>
    </source>
</evidence>
<keyword evidence="7 9" id="KW-0808">Transferase</keyword>
<dbReference type="PANTHER" id="PTHR13285">
    <property type="entry name" value="ACYLTRANSFERASE"/>
    <property type="match status" value="1"/>
</dbReference>
<dbReference type="InterPro" id="IPR004299">
    <property type="entry name" value="MBOAT_fam"/>
</dbReference>
<feature type="transmembrane region" description="Helical" evidence="8">
    <location>
        <begin position="117"/>
        <end position="140"/>
    </location>
</feature>
<evidence type="ECO:0000256" key="8">
    <source>
        <dbReference type="SAM" id="Phobius"/>
    </source>
</evidence>
<comment type="subcellular location">
    <subcellularLocation>
        <location evidence="1">Cell membrane</location>
        <topology evidence="1">Multi-pass membrane protein</topology>
    </subcellularLocation>
</comment>
<evidence type="ECO:0000256" key="5">
    <source>
        <dbReference type="ARBA" id="ARBA00022989"/>
    </source>
</evidence>
<accession>A0ABU3DUP7</accession>
<organism evidence="9 10">
    <name type="scientific">Autumnicola psychrophila</name>
    <dbReference type="NCBI Taxonomy" id="3075592"/>
    <lineage>
        <taxon>Bacteria</taxon>
        <taxon>Pseudomonadati</taxon>
        <taxon>Bacteroidota</taxon>
        <taxon>Flavobacteriia</taxon>
        <taxon>Flavobacteriales</taxon>
        <taxon>Flavobacteriaceae</taxon>
        <taxon>Autumnicola</taxon>
    </lineage>
</organism>
<proteinExistence type="inferred from homology"/>
<keyword evidence="6 7" id="KW-0472">Membrane</keyword>
<evidence type="ECO:0000256" key="4">
    <source>
        <dbReference type="ARBA" id="ARBA00022692"/>
    </source>
</evidence>
<dbReference type="InterPro" id="IPR028362">
    <property type="entry name" value="AlgI"/>
</dbReference>
<dbReference type="InterPro" id="IPR051085">
    <property type="entry name" value="MB_O-acyltransferase"/>
</dbReference>
<dbReference type="EMBL" id="JAVRHN010000011">
    <property type="protein sequence ID" value="MDT0687441.1"/>
    <property type="molecule type" value="Genomic_DNA"/>
</dbReference>
<feature type="transmembrane region" description="Helical" evidence="8">
    <location>
        <begin position="51"/>
        <end position="67"/>
    </location>
</feature>
<evidence type="ECO:0000313" key="9">
    <source>
        <dbReference type="EMBL" id="MDT0687441.1"/>
    </source>
</evidence>
<feature type="transmembrane region" description="Helical" evidence="8">
    <location>
        <begin position="449"/>
        <end position="467"/>
    </location>
</feature>
<evidence type="ECO:0000256" key="6">
    <source>
        <dbReference type="ARBA" id="ARBA00023136"/>
    </source>
</evidence>
<comment type="caution">
    <text evidence="9">The sequence shown here is derived from an EMBL/GenBank/DDBJ whole genome shotgun (WGS) entry which is preliminary data.</text>
</comment>
<keyword evidence="4 8" id="KW-0812">Transmembrane</keyword>
<keyword evidence="10" id="KW-1185">Reference proteome</keyword>
<dbReference type="PANTHER" id="PTHR13285:SF18">
    <property type="entry name" value="PROTEIN-CYSTEINE N-PALMITOYLTRANSFERASE RASP"/>
    <property type="match status" value="1"/>
</dbReference>
<evidence type="ECO:0000256" key="3">
    <source>
        <dbReference type="ARBA" id="ARBA00022475"/>
    </source>
</evidence>
<reference evidence="9 10" key="1">
    <citation type="submission" date="2023-09" db="EMBL/GenBank/DDBJ databases">
        <authorList>
            <person name="Rey-Velasco X."/>
        </authorList>
    </citation>
    <scope>NUCLEOTIDE SEQUENCE [LARGE SCALE GENOMIC DNA]</scope>
    <source>
        <strain evidence="9 10">F225</strain>
    </source>
</reference>
<feature type="transmembrane region" description="Helical" evidence="8">
    <location>
        <begin position="6"/>
        <end position="22"/>
    </location>
</feature>
<evidence type="ECO:0000256" key="1">
    <source>
        <dbReference type="ARBA" id="ARBA00004651"/>
    </source>
</evidence>
<gene>
    <name evidence="9" type="ORF">RM541_13815</name>
</gene>
<dbReference type="Pfam" id="PF03062">
    <property type="entry name" value="MBOAT"/>
    <property type="match status" value="1"/>
</dbReference>
<keyword evidence="7 9" id="KW-0012">Acyltransferase</keyword>
<keyword evidence="5 8" id="KW-1133">Transmembrane helix</keyword>
<protein>
    <submittedName>
        <fullName evidence="9">MBOAT family O-acyltransferase</fullName>
        <ecNumber evidence="9">2.3.-.-</ecNumber>
    </submittedName>
</protein>
<evidence type="ECO:0000256" key="2">
    <source>
        <dbReference type="ARBA" id="ARBA00010323"/>
    </source>
</evidence>
<feature type="transmembrane region" description="Helical" evidence="8">
    <location>
        <begin position="362"/>
        <end position="389"/>
    </location>
</feature>
<comment type="similarity">
    <text evidence="2 7">Belongs to the membrane-bound acyltransferase family.</text>
</comment>
<feature type="transmembrane region" description="Helical" evidence="8">
    <location>
        <begin position="333"/>
        <end position="350"/>
    </location>
</feature>
<dbReference type="PIRSF" id="PIRSF016636">
    <property type="entry name" value="AlgI_DltB"/>
    <property type="match status" value="1"/>
</dbReference>
<evidence type="ECO:0000256" key="7">
    <source>
        <dbReference type="PIRNR" id="PIRNR016636"/>
    </source>
</evidence>
<feature type="transmembrane region" description="Helical" evidence="8">
    <location>
        <begin position="79"/>
        <end position="97"/>
    </location>
</feature>
<sequence>MLFNSFEYAVFLPLVFGIYWLIGSKKLKLQNLLILGASYTFYGFWDWRFVILIFLSSIVDYYTAILISQSSSAKYKKLYLLFSLVWNLGVLFTFKYYDFFVQSFLQTFNLTGANNFALSFEIILPVGLSFYTFQTISYTIDVYKNKIKPTNHLLEFLCYVSFFPQLVAGPIERTSFLLPQFFKKRQFSLKRGKEGLRQILWGLFKKIVVADNLALAVDTFFAKPSDFQSWELFYGLVLFYFQIYADFSGYTDIALGSAKLFGFKLHVNFNLPHFARGIPDFWRRWNITLSQWFRDYVHIPFLQNRKKTPYNRYVALILTFGLIGLWHGAEWTFILFGLIHALYMILYQIYYKRIGTIKTNKLIPGILINMGAIGLSFTLLVLSIVFFRAPNYEVAFTILERIFRFIPDHNFESIIKLNIGFLFLMLLMEIFSQKKEYPFEDLEKLIPRLVRWCIYYIFVYLIIRYGGPKESFIYFQF</sequence>
<dbReference type="RefSeq" id="WP_311500726.1">
    <property type="nucleotide sequence ID" value="NZ_JAVRHN010000011.1"/>
</dbReference>
<dbReference type="Proteomes" id="UP001253848">
    <property type="component" value="Unassembled WGS sequence"/>
</dbReference>
<keyword evidence="3 7" id="KW-1003">Cell membrane</keyword>
<dbReference type="GO" id="GO:0016746">
    <property type="term" value="F:acyltransferase activity"/>
    <property type="evidence" value="ECO:0007669"/>
    <property type="project" value="UniProtKB-KW"/>
</dbReference>
<feature type="transmembrane region" description="Helical" evidence="8">
    <location>
        <begin position="409"/>
        <end position="428"/>
    </location>
</feature>